<comment type="catalytic activity">
    <reaction evidence="1 7">
        <text>6-phospho-D-glucono-1,5-lactone + H2O = 6-phospho-D-gluconate + H(+)</text>
        <dbReference type="Rhea" id="RHEA:12556"/>
        <dbReference type="ChEBI" id="CHEBI:15377"/>
        <dbReference type="ChEBI" id="CHEBI:15378"/>
        <dbReference type="ChEBI" id="CHEBI:57955"/>
        <dbReference type="ChEBI" id="CHEBI:58759"/>
        <dbReference type="EC" id="3.1.1.31"/>
    </reaction>
</comment>
<dbReference type="GO" id="GO:0006098">
    <property type="term" value="P:pentose-phosphate shunt"/>
    <property type="evidence" value="ECO:0007669"/>
    <property type="project" value="UniProtKB-UniPathway"/>
</dbReference>
<evidence type="ECO:0000313" key="9">
    <source>
        <dbReference type="EMBL" id="SIQ55902.1"/>
    </source>
</evidence>
<dbReference type="UniPathway" id="UPA00115">
    <property type="reaction ID" value="UER00409"/>
</dbReference>
<dbReference type="Proteomes" id="UP000186953">
    <property type="component" value="Unassembled WGS sequence"/>
</dbReference>
<dbReference type="CDD" id="cd01400">
    <property type="entry name" value="6PGL"/>
    <property type="match status" value="1"/>
</dbReference>
<evidence type="ECO:0000259" key="8">
    <source>
        <dbReference type="Pfam" id="PF01182"/>
    </source>
</evidence>
<dbReference type="NCBIfam" id="TIGR01198">
    <property type="entry name" value="pgl"/>
    <property type="match status" value="1"/>
</dbReference>
<name>A0A1N6TR88_9FLAO</name>
<dbReference type="GO" id="GO:0017057">
    <property type="term" value="F:6-phosphogluconolactonase activity"/>
    <property type="evidence" value="ECO:0007669"/>
    <property type="project" value="UniProtKB-UniRule"/>
</dbReference>
<comment type="pathway">
    <text evidence="3 7">Carbohydrate degradation; pentose phosphate pathway; D-ribulose 5-phosphate from D-glucose 6-phosphate (oxidative stage): step 2/3.</text>
</comment>
<dbReference type="EC" id="3.1.1.31" evidence="5 7"/>
<sequence>MKMELKVYQNKKKVAEEFSKYLIEKSNTQKEFHIALSGGSTPKIVFDVLAEEFTNDVDWKNIHLYWGDERCVDPTDAESNYKMTVEHLISKVDIPEGNIHRIKGEHDPKEEAERYGELLDKELPKELGLPQFDLVILGMGDDGHTASIFPHEINLWVSPDNCEVAIHPESGQRRVSLTGRIINNAKTVAFLVTGESKAEKVKIIVDREEGYLEFPASHVAPKTKDLVWFLDAAAAKLLTSYQS</sequence>
<evidence type="ECO:0000256" key="2">
    <source>
        <dbReference type="ARBA" id="ARBA00002681"/>
    </source>
</evidence>
<protein>
    <recommendedName>
        <fullName evidence="6 7">6-phosphogluconolactonase</fullName>
        <shortName evidence="7">6PGL</shortName>
        <ecNumber evidence="5 7">3.1.1.31</ecNumber>
    </recommendedName>
</protein>
<dbReference type="PANTHER" id="PTHR11054">
    <property type="entry name" value="6-PHOSPHOGLUCONOLACTONASE"/>
    <property type="match status" value="1"/>
</dbReference>
<dbReference type="GO" id="GO:0005975">
    <property type="term" value="P:carbohydrate metabolic process"/>
    <property type="evidence" value="ECO:0007669"/>
    <property type="project" value="UniProtKB-UniRule"/>
</dbReference>
<dbReference type="InterPro" id="IPR037171">
    <property type="entry name" value="NagB/RpiA_transferase-like"/>
</dbReference>
<proteinExistence type="inferred from homology"/>
<dbReference type="Gene3D" id="3.40.50.1360">
    <property type="match status" value="1"/>
</dbReference>
<accession>A0A1N6TR88</accession>
<keyword evidence="7" id="KW-0378">Hydrolase</keyword>
<evidence type="ECO:0000256" key="3">
    <source>
        <dbReference type="ARBA" id="ARBA00004961"/>
    </source>
</evidence>
<evidence type="ECO:0000256" key="7">
    <source>
        <dbReference type="RuleBase" id="RU365095"/>
    </source>
</evidence>
<evidence type="ECO:0000256" key="4">
    <source>
        <dbReference type="ARBA" id="ARBA00010662"/>
    </source>
</evidence>
<keyword evidence="10" id="KW-1185">Reference proteome</keyword>
<dbReference type="SUPFAM" id="SSF100950">
    <property type="entry name" value="NagB/RpiA/CoA transferase-like"/>
    <property type="match status" value="1"/>
</dbReference>
<comment type="similarity">
    <text evidence="4 7">Belongs to the glucosamine/galactosamine-6-phosphate isomerase family. 6-phosphogluconolactonase subfamily.</text>
</comment>
<evidence type="ECO:0000313" key="10">
    <source>
        <dbReference type="Proteomes" id="UP000186953"/>
    </source>
</evidence>
<dbReference type="InterPro" id="IPR005900">
    <property type="entry name" value="6-phosphogluconolactonase_DevB"/>
</dbReference>
<comment type="function">
    <text evidence="2 7">Hydrolysis of 6-phosphogluconolactone to 6-phosphogluconate.</text>
</comment>
<evidence type="ECO:0000256" key="1">
    <source>
        <dbReference type="ARBA" id="ARBA00000832"/>
    </source>
</evidence>
<organism evidence="9 10">
    <name type="scientific">Maribacter ulvicola</name>
    <dbReference type="NCBI Taxonomy" id="228959"/>
    <lineage>
        <taxon>Bacteria</taxon>
        <taxon>Pseudomonadati</taxon>
        <taxon>Bacteroidota</taxon>
        <taxon>Flavobacteriia</taxon>
        <taxon>Flavobacteriales</taxon>
        <taxon>Flavobacteriaceae</taxon>
        <taxon>Maribacter</taxon>
    </lineage>
</organism>
<dbReference type="STRING" id="228959.SAMN05421797_10262"/>
<dbReference type="InterPro" id="IPR006148">
    <property type="entry name" value="Glc/Gal-6P_isomerase"/>
</dbReference>
<dbReference type="EMBL" id="FTMA01000002">
    <property type="protein sequence ID" value="SIQ55902.1"/>
    <property type="molecule type" value="Genomic_DNA"/>
</dbReference>
<dbReference type="Pfam" id="PF01182">
    <property type="entry name" value="Glucosamine_iso"/>
    <property type="match status" value="1"/>
</dbReference>
<gene>
    <name evidence="7" type="primary">pgl</name>
    <name evidence="9" type="ORF">SAMN05421797_10262</name>
</gene>
<feature type="domain" description="Glucosamine/galactosamine-6-phosphate isomerase" evidence="8">
    <location>
        <begin position="12"/>
        <end position="228"/>
    </location>
</feature>
<dbReference type="InterPro" id="IPR039104">
    <property type="entry name" value="6PGL"/>
</dbReference>
<evidence type="ECO:0000256" key="5">
    <source>
        <dbReference type="ARBA" id="ARBA00013198"/>
    </source>
</evidence>
<evidence type="ECO:0000256" key="6">
    <source>
        <dbReference type="ARBA" id="ARBA00020337"/>
    </source>
</evidence>
<dbReference type="PANTHER" id="PTHR11054:SF0">
    <property type="entry name" value="6-PHOSPHOGLUCONOLACTONASE"/>
    <property type="match status" value="1"/>
</dbReference>
<dbReference type="AlphaFoldDB" id="A0A1N6TR88"/>
<reference evidence="10" key="1">
    <citation type="submission" date="2017-01" db="EMBL/GenBank/DDBJ databases">
        <authorList>
            <person name="Varghese N."/>
            <person name="Submissions S."/>
        </authorList>
    </citation>
    <scope>NUCLEOTIDE SEQUENCE [LARGE SCALE GENOMIC DNA]</scope>
    <source>
        <strain evidence="10">DSM 15366</strain>
    </source>
</reference>